<sequence length="157" mass="17324">MSGDENRSGACRYCGLSHFSCPSAFAEYYQATPIMKQTQSDSAFAKFYEAIPIAGQTESQKTKAKLMKKQMEVIKAKRESKNIGGGDEKQSELLKAVEEDLERLDVRQETDDTQDHGCDENEDKGDAEMGGKEGEGSEDCHEVAMTPEESELAVVRA</sequence>
<feature type="region of interest" description="Disordered" evidence="1">
    <location>
        <begin position="100"/>
        <end position="157"/>
    </location>
</feature>
<proteinExistence type="predicted"/>
<accession>A0A2J6Q7T7</accession>
<evidence type="ECO:0000313" key="3">
    <source>
        <dbReference type="Proteomes" id="UP000235672"/>
    </source>
</evidence>
<gene>
    <name evidence="2" type="ORF">NA56DRAFT_658238</name>
</gene>
<evidence type="ECO:0000313" key="2">
    <source>
        <dbReference type="EMBL" id="PMD22323.1"/>
    </source>
</evidence>
<protein>
    <submittedName>
        <fullName evidence="2">Uncharacterized protein</fullName>
    </submittedName>
</protein>
<organism evidence="2 3">
    <name type="scientific">Hyaloscypha hepaticicola</name>
    <dbReference type="NCBI Taxonomy" id="2082293"/>
    <lineage>
        <taxon>Eukaryota</taxon>
        <taxon>Fungi</taxon>
        <taxon>Dikarya</taxon>
        <taxon>Ascomycota</taxon>
        <taxon>Pezizomycotina</taxon>
        <taxon>Leotiomycetes</taxon>
        <taxon>Helotiales</taxon>
        <taxon>Hyaloscyphaceae</taxon>
        <taxon>Hyaloscypha</taxon>
    </lineage>
</organism>
<dbReference type="EMBL" id="KZ613478">
    <property type="protein sequence ID" value="PMD22323.1"/>
    <property type="molecule type" value="Genomic_DNA"/>
</dbReference>
<name>A0A2J6Q7T7_9HELO</name>
<feature type="compositionally biased region" description="Basic and acidic residues" evidence="1">
    <location>
        <begin position="100"/>
        <end position="142"/>
    </location>
</feature>
<dbReference type="AlphaFoldDB" id="A0A2J6Q7T7"/>
<keyword evidence="3" id="KW-1185">Reference proteome</keyword>
<reference evidence="2 3" key="1">
    <citation type="submission" date="2016-05" db="EMBL/GenBank/DDBJ databases">
        <title>A degradative enzymes factory behind the ericoid mycorrhizal symbiosis.</title>
        <authorList>
            <consortium name="DOE Joint Genome Institute"/>
            <person name="Martino E."/>
            <person name="Morin E."/>
            <person name="Grelet G."/>
            <person name="Kuo A."/>
            <person name="Kohler A."/>
            <person name="Daghino S."/>
            <person name="Barry K."/>
            <person name="Choi C."/>
            <person name="Cichocki N."/>
            <person name="Clum A."/>
            <person name="Copeland A."/>
            <person name="Hainaut M."/>
            <person name="Haridas S."/>
            <person name="Labutti K."/>
            <person name="Lindquist E."/>
            <person name="Lipzen A."/>
            <person name="Khouja H.-R."/>
            <person name="Murat C."/>
            <person name="Ohm R."/>
            <person name="Olson A."/>
            <person name="Spatafora J."/>
            <person name="Veneault-Fourrey C."/>
            <person name="Henrissat B."/>
            <person name="Grigoriev I."/>
            <person name="Martin F."/>
            <person name="Perotto S."/>
        </authorList>
    </citation>
    <scope>NUCLEOTIDE SEQUENCE [LARGE SCALE GENOMIC DNA]</scope>
    <source>
        <strain evidence="2 3">UAMH 7357</strain>
    </source>
</reference>
<evidence type="ECO:0000256" key="1">
    <source>
        <dbReference type="SAM" id="MobiDB-lite"/>
    </source>
</evidence>
<dbReference type="Proteomes" id="UP000235672">
    <property type="component" value="Unassembled WGS sequence"/>
</dbReference>